<gene>
    <name evidence="2" type="ORF">BHC46_02715</name>
</gene>
<protein>
    <submittedName>
        <fullName evidence="2">Phage head morphogenesis protein</fullName>
    </submittedName>
</protein>
<dbReference type="Pfam" id="PF04233">
    <property type="entry name" value="Phage_Mu_F"/>
    <property type="match status" value="1"/>
</dbReference>
<dbReference type="AlphaFoldDB" id="A0A2N9XLI1"/>
<name>A0A2N9XLI1_9NEIS</name>
<reference evidence="2 3" key="1">
    <citation type="journal article" date="2017" name="MBio">
        <title>Type VI secretion-mediated competition in the bee gut microbiome.</title>
        <authorList>
            <person name="Steele M.I."/>
            <person name="Kwong W.K."/>
            <person name="Powell J.E."/>
            <person name="Whiteley M."/>
            <person name="Moran N.A."/>
        </authorList>
    </citation>
    <scope>NUCLEOTIDE SEQUENCE [LARGE SCALE GENOMIC DNA]</scope>
    <source>
        <strain evidence="2 3">Ruf1-X</strain>
    </source>
</reference>
<dbReference type="Proteomes" id="UP000229970">
    <property type="component" value="Unassembled WGS sequence"/>
</dbReference>
<feature type="domain" description="Phage head morphogenesis" evidence="1">
    <location>
        <begin position="92"/>
        <end position="199"/>
    </location>
</feature>
<organism evidence="2 3">
    <name type="scientific">Snodgrassella alvi</name>
    <dbReference type="NCBI Taxonomy" id="1196083"/>
    <lineage>
        <taxon>Bacteria</taxon>
        <taxon>Pseudomonadati</taxon>
        <taxon>Pseudomonadota</taxon>
        <taxon>Betaproteobacteria</taxon>
        <taxon>Neisseriales</taxon>
        <taxon>Neisseriaceae</taxon>
        <taxon>Snodgrassella</taxon>
    </lineage>
</organism>
<proteinExistence type="predicted"/>
<evidence type="ECO:0000259" key="1">
    <source>
        <dbReference type="Pfam" id="PF04233"/>
    </source>
</evidence>
<evidence type="ECO:0000313" key="2">
    <source>
        <dbReference type="EMBL" id="PIT49186.1"/>
    </source>
</evidence>
<evidence type="ECO:0000313" key="3">
    <source>
        <dbReference type="Proteomes" id="UP000229970"/>
    </source>
</evidence>
<comment type="caution">
    <text evidence="2">The sequence shown here is derived from an EMBL/GenBank/DDBJ whole genome shotgun (WGS) entry which is preliminary data.</text>
</comment>
<sequence>MAMDGISDWVAHVVDYLSSKWLDKLDKLAPEIAASFINKTITNYESQLKAHMRKAGFTVRFQITPYQRDTLQAELQENIRLIKSIGSQYLDRVQGQVWQCVTNGYDLSTLAKDLKKSYGISSRRAEFIARDQGSKAHAVIEEAKRRELGITKAIWMHSHRSKVPRPSHLEADGKVFDVSKGMYLDGKWVQPGKEIGCNCCSKSIIEGIDT</sequence>
<dbReference type="EMBL" id="MEIP01000011">
    <property type="protein sequence ID" value="PIT49186.1"/>
    <property type="molecule type" value="Genomic_DNA"/>
</dbReference>
<dbReference type="InterPro" id="IPR006528">
    <property type="entry name" value="Phage_head_morphogenesis_dom"/>
</dbReference>
<accession>A0A2N9XLI1</accession>